<dbReference type="Proteomes" id="UP000314294">
    <property type="component" value="Unassembled WGS sequence"/>
</dbReference>
<evidence type="ECO:0000313" key="2">
    <source>
        <dbReference type="Proteomes" id="UP000314294"/>
    </source>
</evidence>
<name>A0A4Z2HY58_9TELE</name>
<evidence type="ECO:0000313" key="1">
    <source>
        <dbReference type="EMBL" id="TNN70470.1"/>
    </source>
</evidence>
<gene>
    <name evidence="1" type="ORF">EYF80_019347</name>
</gene>
<comment type="caution">
    <text evidence="1">The sequence shown here is derived from an EMBL/GenBank/DDBJ whole genome shotgun (WGS) entry which is preliminary data.</text>
</comment>
<protein>
    <submittedName>
        <fullName evidence="1">Uncharacterized protein</fullName>
    </submittedName>
</protein>
<dbReference type="EMBL" id="SRLO01000163">
    <property type="protein sequence ID" value="TNN70470.1"/>
    <property type="molecule type" value="Genomic_DNA"/>
</dbReference>
<reference evidence="1 2" key="1">
    <citation type="submission" date="2019-03" db="EMBL/GenBank/DDBJ databases">
        <title>First draft genome of Liparis tanakae, snailfish: a comprehensive survey of snailfish specific genes.</title>
        <authorList>
            <person name="Kim W."/>
            <person name="Song I."/>
            <person name="Jeong J.-H."/>
            <person name="Kim D."/>
            <person name="Kim S."/>
            <person name="Ryu S."/>
            <person name="Song J.Y."/>
            <person name="Lee S.K."/>
        </authorList>
    </citation>
    <scope>NUCLEOTIDE SEQUENCE [LARGE SCALE GENOMIC DNA]</scope>
    <source>
        <tissue evidence="1">Muscle</tissue>
    </source>
</reference>
<organism evidence="1 2">
    <name type="scientific">Liparis tanakae</name>
    <name type="common">Tanaka's snailfish</name>
    <dbReference type="NCBI Taxonomy" id="230148"/>
    <lineage>
        <taxon>Eukaryota</taxon>
        <taxon>Metazoa</taxon>
        <taxon>Chordata</taxon>
        <taxon>Craniata</taxon>
        <taxon>Vertebrata</taxon>
        <taxon>Euteleostomi</taxon>
        <taxon>Actinopterygii</taxon>
        <taxon>Neopterygii</taxon>
        <taxon>Teleostei</taxon>
        <taxon>Neoteleostei</taxon>
        <taxon>Acanthomorphata</taxon>
        <taxon>Eupercaria</taxon>
        <taxon>Perciformes</taxon>
        <taxon>Cottioidei</taxon>
        <taxon>Cottales</taxon>
        <taxon>Liparidae</taxon>
        <taxon>Liparis</taxon>
    </lineage>
</organism>
<sequence>MVLERSLSILELLRRRSSFWMERERAALTSFFSWEKETVVQLKSSGDNQPFSSLQWRMAMSASNALGQPSYTTVEEKDKQQMQVIMQTSNMKSLQLQPWELYQQVMPLPVIDSNLWETQRRHQLLLPKHLHTNVLLTHLNGGE</sequence>
<proteinExistence type="predicted"/>
<dbReference type="AlphaFoldDB" id="A0A4Z2HY58"/>
<accession>A0A4Z2HY58</accession>
<keyword evidence="2" id="KW-1185">Reference proteome</keyword>